<feature type="transmembrane region" description="Helical" evidence="7">
    <location>
        <begin position="363"/>
        <end position="382"/>
    </location>
</feature>
<gene>
    <name evidence="9" type="ORF">PG997_002161</name>
</gene>
<comment type="caution">
    <text evidence="9">The sequence shown here is derived from an EMBL/GenBank/DDBJ whole genome shotgun (WGS) entry which is preliminary data.</text>
</comment>
<reference evidence="9 10" key="1">
    <citation type="submission" date="2023-01" db="EMBL/GenBank/DDBJ databases">
        <title>Analysis of 21 Apiospora genomes using comparative genomics revels a genus with tremendous synthesis potential of carbohydrate active enzymes and secondary metabolites.</title>
        <authorList>
            <person name="Sorensen T."/>
        </authorList>
    </citation>
    <scope>NUCLEOTIDE SEQUENCE [LARGE SCALE GENOMIC DNA]</scope>
    <source>
        <strain evidence="9 10">CBS 114990</strain>
    </source>
</reference>
<feature type="transmembrane region" description="Helical" evidence="7">
    <location>
        <begin position="332"/>
        <end position="351"/>
    </location>
</feature>
<protein>
    <submittedName>
        <fullName evidence="9">MFS general substrate transporter</fullName>
    </submittedName>
</protein>
<feature type="transmembrane region" description="Helical" evidence="7">
    <location>
        <begin position="394"/>
        <end position="414"/>
    </location>
</feature>
<keyword evidence="5 7" id="KW-0472">Membrane</keyword>
<feature type="transmembrane region" description="Helical" evidence="7">
    <location>
        <begin position="62"/>
        <end position="86"/>
    </location>
</feature>
<comment type="subcellular location">
    <subcellularLocation>
        <location evidence="1">Membrane</location>
        <topology evidence="1">Multi-pass membrane protein</topology>
    </subcellularLocation>
</comment>
<evidence type="ECO:0000259" key="8">
    <source>
        <dbReference type="PROSITE" id="PS50011"/>
    </source>
</evidence>
<dbReference type="InterPro" id="IPR011701">
    <property type="entry name" value="MFS"/>
</dbReference>
<dbReference type="Proteomes" id="UP001433268">
    <property type="component" value="Unassembled WGS sequence"/>
</dbReference>
<feature type="transmembrane region" description="Helical" evidence="7">
    <location>
        <begin position="160"/>
        <end position="182"/>
    </location>
</feature>
<dbReference type="EMBL" id="JAQQWN010000003">
    <property type="protein sequence ID" value="KAK8091800.1"/>
    <property type="molecule type" value="Genomic_DNA"/>
</dbReference>
<feature type="domain" description="Protein kinase" evidence="8">
    <location>
        <begin position="580"/>
        <end position="924"/>
    </location>
</feature>
<evidence type="ECO:0000256" key="2">
    <source>
        <dbReference type="ARBA" id="ARBA00022448"/>
    </source>
</evidence>
<proteinExistence type="predicted"/>
<dbReference type="PANTHER" id="PTHR43791:SF4">
    <property type="entry name" value="PANTOTHENATE TRANSPORTER FEN2"/>
    <property type="match status" value="1"/>
</dbReference>
<dbReference type="SUPFAM" id="SSF103473">
    <property type="entry name" value="MFS general substrate transporter"/>
    <property type="match status" value="1"/>
</dbReference>
<dbReference type="InterPro" id="IPR000719">
    <property type="entry name" value="Prot_kinase_dom"/>
</dbReference>
<evidence type="ECO:0000256" key="7">
    <source>
        <dbReference type="SAM" id="Phobius"/>
    </source>
</evidence>
<evidence type="ECO:0000313" key="10">
    <source>
        <dbReference type="Proteomes" id="UP001433268"/>
    </source>
</evidence>
<feature type="transmembrane region" description="Helical" evidence="7">
    <location>
        <begin position="124"/>
        <end position="148"/>
    </location>
</feature>
<evidence type="ECO:0000256" key="1">
    <source>
        <dbReference type="ARBA" id="ARBA00004141"/>
    </source>
</evidence>
<feature type="transmembrane region" description="Helical" evidence="7">
    <location>
        <begin position="426"/>
        <end position="444"/>
    </location>
</feature>
<evidence type="ECO:0000313" key="9">
    <source>
        <dbReference type="EMBL" id="KAK8091800.1"/>
    </source>
</evidence>
<feature type="transmembrane region" description="Helical" evidence="7">
    <location>
        <begin position="194"/>
        <end position="216"/>
    </location>
</feature>
<feature type="region of interest" description="Disordered" evidence="6">
    <location>
        <begin position="895"/>
        <end position="924"/>
    </location>
</feature>
<dbReference type="GeneID" id="92039536"/>
<feature type="region of interest" description="Disordered" evidence="6">
    <location>
        <begin position="512"/>
        <end position="562"/>
    </location>
</feature>
<evidence type="ECO:0000256" key="5">
    <source>
        <dbReference type="ARBA" id="ARBA00023136"/>
    </source>
</evidence>
<dbReference type="Pfam" id="PF07690">
    <property type="entry name" value="MFS_1"/>
    <property type="match status" value="1"/>
</dbReference>
<dbReference type="SUPFAM" id="SSF56112">
    <property type="entry name" value="Protein kinase-like (PK-like)"/>
    <property type="match status" value="1"/>
</dbReference>
<dbReference type="InterPro" id="IPR011009">
    <property type="entry name" value="Kinase-like_dom_sf"/>
</dbReference>
<dbReference type="PANTHER" id="PTHR43791">
    <property type="entry name" value="PERMEASE-RELATED"/>
    <property type="match status" value="1"/>
</dbReference>
<keyword evidence="10" id="KW-1185">Reference proteome</keyword>
<feature type="transmembrane region" description="Helical" evidence="7">
    <location>
        <begin position="262"/>
        <end position="283"/>
    </location>
</feature>
<dbReference type="Gene3D" id="1.20.1250.20">
    <property type="entry name" value="MFS general substrate transporter like domains"/>
    <property type="match status" value="1"/>
</dbReference>
<keyword evidence="3 7" id="KW-0812">Transmembrane</keyword>
<organism evidence="9 10">
    <name type="scientific">Apiospora hydei</name>
    <dbReference type="NCBI Taxonomy" id="1337664"/>
    <lineage>
        <taxon>Eukaryota</taxon>
        <taxon>Fungi</taxon>
        <taxon>Dikarya</taxon>
        <taxon>Ascomycota</taxon>
        <taxon>Pezizomycotina</taxon>
        <taxon>Sordariomycetes</taxon>
        <taxon>Xylariomycetidae</taxon>
        <taxon>Amphisphaeriales</taxon>
        <taxon>Apiosporaceae</taxon>
        <taxon>Apiospora</taxon>
    </lineage>
</organism>
<dbReference type="InterPro" id="IPR036259">
    <property type="entry name" value="MFS_trans_sf"/>
</dbReference>
<dbReference type="RefSeq" id="XP_066673772.1">
    <property type="nucleotide sequence ID" value="XM_066806476.1"/>
</dbReference>
<feature type="transmembrane region" description="Helical" evidence="7">
    <location>
        <begin position="98"/>
        <end position="118"/>
    </location>
</feature>
<sequence>MGVLHEARVFLVGERPATKAERRLLFKIDTFILSFLCLAQFMNYLDRQNLANAYVSGMKEEIGFTGIQYNVTVTIFLVGYIVSGIPQSLIVASNKIPLSFWFPFCCFCWGMLTLGVGFCHHVWQIQALRFCMAVFEAVSFAGGHYVIGSWYKPSELAKRACLLTAAQNAGGMFAGLMQGAIYTTLNGNLGISGWRWLMIINSLMTCPIWTWGFLTFPGAPAQCNRWYLSEEEKKLAISRLPPHKPTPLDRGVFRKVGRDWRFWAFVLQFSFNTNMEWSGLYVLPLVPMSLWMKWTGRYTIPEINYHPLGITAVTIASTCLFALWTDYTRSRWWVNVVMAVCSGVPCAMLLLRPALPIAAKYAAWYLAGMGFIGQAVNFAWANEVCRDDDQLRSVTLYAMVYGSNVTIAWFNIVFFPVTDAPDFTKGYAAALATCVLSPPIAVWIHRRCRRRERDLAEVVARDAAGGSEGDTRGYGTRLEGIEVQNDAGGEMGIGKSPNGFSSILDAPLWPNNLPGRPPVTPTNQPVTPPNRFATPPNHFATPDNGADADNNTPADQVPLPDPPFNALRAVRRYFLRDGQYAYEGLAGAGAFGSVYRLRKVGGGGQQGSPEEEGAGRRVAAKLIRRFPDPMYASSPPLEQVEALESFAAAAHAVRMIASQTFNGADMYDLRQWVLLEYLEGGTFRDFEERVKERSNALPNRMLWSVFRCLMRIAMAMANSGEMKDGPVRLETAPDDVPHPQTVLYNTDMHTNNLMFGCYDYDEDGTEHKLSPILKMIDLGSVERVDTSEDSEWSRISENLVSLAGNRFNGLLESVQSYGTRQPDPGLGYLVRICARRVGRTFRNRGWSLKDLDERVQRGFEQGPAYYASKMGIDDGSEDDDAVVAVVRELFLDAETSPGTSSSRDADLDALPDPLLYPNDSDMSL</sequence>
<feature type="transmembrane region" description="Helical" evidence="7">
    <location>
        <begin position="303"/>
        <end position="325"/>
    </location>
</feature>
<feature type="transmembrane region" description="Helical" evidence="7">
    <location>
        <begin position="24"/>
        <end position="42"/>
    </location>
</feature>
<name>A0ABR1X8P3_9PEZI</name>
<dbReference type="PROSITE" id="PS50011">
    <property type="entry name" value="PROTEIN_KINASE_DOM"/>
    <property type="match status" value="1"/>
</dbReference>
<keyword evidence="4 7" id="KW-1133">Transmembrane helix</keyword>
<evidence type="ECO:0000256" key="3">
    <source>
        <dbReference type="ARBA" id="ARBA00022692"/>
    </source>
</evidence>
<evidence type="ECO:0000256" key="4">
    <source>
        <dbReference type="ARBA" id="ARBA00022989"/>
    </source>
</evidence>
<keyword evidence="2" id="KW-0813">Transport</keyword>
<accession>A0ABR1X8P3</accession>
<evidence type="ECO:0000256" key="6">
    <source>
        <dbReference type="SAM" id="MobiDB-lite"/>
    </source>
</evidence>